<dbReference type="EMBL" id="JADFTS010000009">
    <property type="protein sequence ID" value="KAF9588685.1"/>
    <property type="molecule type" value="Genomic_DNA"/>
</dbReference>
<evidence type="ECO:0000256" key="3">
    <source>
        <dbReference type="ARBA" id="ARBA00022622"/>
    </source>
</evidence>
<keyword evidence="8" id="KW-1133">Transmembrane helix</keyword>
<dbReference type="GO" id="GO:0005886">
    <property type="term" value="C:plasma membrane"/>
    <property type="evidence" value="ECO:0007669"/>
    <property type="project" value="UniProtKB-SubCell"/>
</dbReference>
<evidence type="ECO:0000313" key="10">
    <source>
        <dbReference type="EMBL" id="KAF9588685.1"/>
    </source>
</evidence>
<dbReference type="GO" id="GO:0009506">
    <property type="term" value="C:plasmodesma"/>
    <property type="evidence" value="ECO:0007669"/>
    <property type="project" value="UniProtKB-ARBA"/>
</dbReference>
<keyword evidence="4" id="KW-0732">Signal</keyword>
<organism evidence="10 11">
    <name type="scientific">Coptis chinensis</name>
    <dbReference type="NCBI Taxonomy" id="261450"/>
    <lineage>
        <taxon>Eukaryota</taxon>
        <taxon>Viridiplantae</taxon>
        <taxon>Streptophyta</taxon>
        <taxon>Embryophyta</taxon>
        <taxon>Tracheophyta</taxon>
        <taxon>Spermatophyta</taxon>
        <taxon>Magnoliopsida</taxon>
        <taxon>Ranunculales</taxon>
        <taxon>Ranunculaceae</taxon>
        <taxon>Coptidoideae</taxon>
        <taxon>Coptis</taxon>
    </lineage>
</organism>
<proteinExistence type="predicted"/>
<dbReference type="PANTHER" id="PTHR31044:SF33">
    <property type="entry name" value="PLASMODESMATA CALLOSE-BINDING PROTEIN 5"/>
    <property type="match status" value="1"/>
</dbReference>
<dbReference type="InterPro" id="IPR044788">
    <property type="entry name" value="X8_dom_prot"/>
</dbReference>
<evidence type="ECO:0000256" key="1">
    <source>
        <dbReference type="ARBA" id="ARBA00004609"/>
    </source>
</evidence>
<evidence type="ECO:0000256" key="2">
    <source>
        <dbReference type="ARBA" id="ARBA00022475"/>
    </source>
</evidence>
<comment type="subcellular location">
    <subcellularLocation>
        <location evidence="1">Cell membrane</location>
        <topology evidence="1">Lipid-anchor</topology>
        <topology evidence="1">GPI-anchor</topology>
    </subcellularLocation>
</comment>
<evidence type="ECO:0000256" key="4">
    <source>
        <dbReference type="ARBA" id="ARBA00022729"/>
    </source>
</evidence>
<evidence type="ECO:0000259" key="9">
    <source>
        <dbReference type="SMART" id="SM00768"/>
    </source>
</evidence>
<dbReference type="Gene3D" id="1.20.58.1040">
    <property type="match status" value="1"/>
</dbReference>
<protein>
    <recommendedName>
        <fullName evidence="9">X8 domain-containing protein</fullName>
    </recommendedName>
</protein>
<keyword evidence="5 8" id="KW-0472">Membrane</keyword>
<dbReference type="PANTHER" id="PTHR31044">
    <property type="entry name" value="BETA-1,3 GLUCANASE"/>
    <property type="match status" value="1"/>
</dbReference>
<sequence length="179" mass="19146">MGITHFTSLYIFIFILATTPLHYFTLASSETNIKASDDGSSGVQKVWCVAKNNADDVTLQQAIEWACGHGGTDCGPIQSTGPCYDPNNFQSTASYAFNDYYTKNGRTEESCNFGGAAALSDIDPSHDNCKFLYSTNNVVNGSIVANGPSRDDTSGGEITGWWARASVTTVSFLIAALVL</sequence>
<reference evidence="10 11" key="1">
    <citation type="submission" date="2020-10" db="EMBL/GenBank/DDBJ databases">
        <title>The Coptis chinensis genome and diversification of protoberbering-type alkaloids.</title>
        <authorList>
            <person name="Wang B."/>
            <person name="Shu S."/>
            <person name="Song C."/>
            <person name="Liu Y."/>
        </authorList>
    </citation>
    <scope>NUCLEOTIDE SEQUENCE [LARGE SCALE GENOMIC DNA]</scope>
    <source>
        <strain evidence="10">HL-2020</strain>
        <tissue evidence="10">Leaf</tissue>
    </source>
</reference>
<evidence type="ECO:0000256" key="7">
    <source>
        <dbReference type="ARBA" id="ARBA00023180"/>
    </source>
</evidence>
<name>A0A835LBU4_9MAGN</name>
<comment type="caution">
    <text evidence="10">The sequence shown here is derived from an EMBL/GenBank/DDBJ whole genome shotgun (WGS) entry which is preliminary data.</text>
</comment>
<dbReference type="AlphaFoldDB" id="A0A835LBU4"/>
<keyword evidence="2" id="KW-1003">Cell membrane</keyword>
<feature type="domain" description="X8" evidence="9">
    <location>
        <begin position="46"/>
        <end position="131"/>
    </location>
</feature>
<keyword evidence="7" id="KW-0325">Glycoprotein</keyword>
<evidence type="ECO:0000256" key="6">
    <source>
        <dbReference type="ARBA" id="ARBA00023157"/>
    </source>
</evidence>
<dbReference type="Pfam" id="PF07983">
    <property type="entry name" value="X8"/>
    <property type="match status" value="1"/>
</dbReference>
<dbReference type="InterPro" id="IPR012946">
    <property type="entry name" value="X8"/>
</dbReference>
<keyword evidence="11" id="KW-1185">Reference proteome</keyword>
<evidence type="ECO:0000256" key="8">
    <source>
        <dbReference type="SAM" id="Phobius"/>
    </source>
</evidence>
<dbReference type="FunFam" id="1.20.58.1040:FF:000001">
    <property type="entry name" value="Glucan endo-1,3-beta-glucosidase 4"/>
    <property type="match status" value="1"/>
</dbReference>
<dbReference type="Proteomes" id="UP000631114">
    <property type="component" value="Unassembled WGS sequence"/>
</dbReference>
<keyword evidence="3" id="KW-0449">Lipoprotein</keyword>
<feature type="transmembrane region" description="Helical" evidence="8">
    <location>
        <begin position="6"/>
        <end position="26"/>
    </location>
</feature>
<evidence type="ECO:0000256" key="5">
    <source>
        <dbReference type="ARBA" id="ARBA00023136"/>
    </source>
</evidence>
<gene>
    <name evidence="10" type="ORF">IFM89_014561</name>
</gene>
<dbReference type="GO" id="GO:0098552">
    <property type="term" value="C:side of membrane"/>
    <property type="evidence" value="ECO:0007669"/>
    <property type="project" value="UniProtKB-KW"/>
</dbReference>
<dbReference type="SMART" id="SM00768">
    <property type="entry name" value="X8"/>
    <property type="match status" value="1"/>
</dbReference>
<keyword evidence="6" id="KW-1015">Disulfide bond</keyword>
<dbReference type="OrthoDB" id="1919050at2759"/>
<accession>A0A835LBU4</accession>
<evidence type="ECO:0000313" key="11">
    <source>
        <dbReference type="Proteomes" id="UP000631114"/>
    </source>
</evidence>
<keyword evidence="8" id="KW-0812">Transmembrane</keyword>
<keyword evidence="3" id="KW-0336">GPI-anchor</keyword>